<feature type="transmembrane region" description="Helical" evidence="7">
    <location>
        <begin position="164"/>
        <end position="182"/>
    </location>
</feature>
<evidence type="ECO:0000313" key="9">
    <source>
        <dbReference type="EMBL" id="NBG67114.1"/>
    </source>
</evidence>
<dbReference type="SUPFAM" id="SSF54862">
    <property type="entry name" value="4Fe-4S ferredoxins"/>
    <property type="match status" value="1"/>
</dbReference>
<dbReference type="RefSeq" id="WP_160634062.1">
    <property type="nucleotide sequence ID" value="NZ_WWNE01000012.1"/>
</dbReference>
<feature type="transmembrane region" description="Helical" evidence="7">
    <location>
        <begin position="43"/>
        <end position="68"/>
    </location>
</feature>
<dbReference type="PROSITE" id="PS51379">
    <property type="entry name" value="4FE4S_FER_2"/>
    <property type="match status" value="1"/>
</dbReference>
<dbReference type="GO" id="GO:0046872">
    <property type="term" value="F:metal ion binding"/>
    <property type="evidence" value="ECO:0007669"/>
    <property type="project" value="UniProtKB-KW"/>
</dbReference>
<dbReference type="GO" id="GO:0051539">
    <property type="term" value="F:4 iron, 4 sulfur cluster binding"/>
    <property type="evidence" value="ECO:0007669"/>
    <property type="project" value="UniProtKB-KW"/>
</dbReference>
<dbReference type="Pfam" id="PF11614">
    <property type="entry name" value="FixG_C"/>
    <property type="match status" value="1"/>
</dbReference>
<organism evidence="9 10">
    <name type="scientific">Acidiluteibacter ferrifornacis</name>
    <dbReference type="NCBI Taxonomy" id="2692424"/>
    <lineage>
        <taxon>Bacteria</taxon>
        <taxon>Pseudomonadati</taxon>
        <taxon>Bacteroidota</taxon>
        <taxon>Flavobacteriia</taxon>
        <taxon>Flavobacteriales</taxon>
        <taxon>Cryomorphaceae</taxon>
        <taxon>Acidiluteibacter</taxon>
    </lineage>
</organism>
<accession>A0A6N9NMJ4</accession>
<dbReference type="InterPro" id="IPR017896">
    <property type="entry name" value="4Fe4S_Fe-S-bd"/>
</dbReference>
<comment type="caution">
    <text evidence="9">The sequence shown here is derived from an EMBL/GenBank/DDBJ whole genome shotgun (WGS) entry which is preliminary data.</text>
</comment>
<reference evidence="9 10" key="1">
    <citation type="submission" date="2019-12" db="EMBL/GenBank/DDBJ databases">
        <authorList>
            <person name="Zhao J."/>
        </authorList>
    </citation>
    <scope>NUCLEOTIDE SEQUENCE [LARGE SCALE GENOMIC DNA]</scope>
    <source>
        <strain evidence="9 10">S-15</strain>
    </source>
</reference>
<evidence type="ECO:0000256" key="1">
    <source>
        <dbReference type="ARBA" id="ARBA00022448"/>
    </source>
</evidence>
<dbReference type="InterPro" id="IPR051684">
    <property type="entry name" value="Electron_Trans/Redox"/>
</dbReference>
<keyword evidence="10" id="KW-1185">Reference proteome</keyword>
<feature type="transmembrane region" description="Helical" evidence="7">
    <location>
        <begin position="194"/>
        <end position="215"/>
    </location>
</feature>
<feature type="transmembrane region" description="Helical" evidence="7">
    <location>
        <begin position="339"/>
        <end position="358"/>
    </location>
</feature>
<evidence type="ECO:0000256" key="5">
    <source>
        <dbReference type="ARBA" id="ARBA00023004"/>
    </source>
</evidence>
<evidence type="ECO:0000256" key="7">
    <source>
        <dbReference type="SAM" id="Phobius"/>
    </source>
</evidence>
<keyword evidence="1" id="KW-0813">Transport</keyword>
<dbReference type="EMBL" id="WWNE01000012">
    <property type="protein sequence ID" value="NBG67114.1"/>
    <property type="molecule type" value="Genomic_DNA"/>
</dbReference>
<name>A0A6N9NMJ4_9FLAO</name>
<dbReference type="NCBIfam" id="TIGR02745">
    <property type="entry name" value="ccoG_rdxA_fixG"/>
    <property type="match status" value="1"/>
</dbReference>
<evidence type="ECO:0000256" key="3">
    <source>
        <dbReference type="ARBA" id="ARBA00022723"/>
    </source>
</evidence>
<dbReference type="AlphaFoldDB" id="A0A6N9NMJ4"/>
<dbReference type="Proteomes" id="UP000470771">
    <property type="component" value="Unassembled WGS sequence"/>
</dbReference>
<keyword evidence="5" id="KW-0408">Iron</keyword>
<proteinExistence type="predicted"/>
<keyword evidence="2" id="KW-0004">4Fe-4S</keyword>
<dbReference type="Pfam" id="PF13746">
    <property type="entry name" value="Fer4_18"/>
    <property type="match status" value="1"/>
</dbReference>
<feature type="domain" description="4Fe-4S ferredoxin-type" evidence="8">
    <location>
        <begin position="262"/>
        <end position="290"/>
    </location>
</feature>
<dbReference type="Gene3D" id="2.60.40.10">
    <property type="entry name" value="Immunoglobulins"/>
    <property type="match status" value="1"/>
</dbReference>
<keyword evidence="6" id="KW-0411">Iron-sulfur</keyword>
<dbReference type="InterPro" id="IPR013783">
    <property type="entry name" value="Ig-like_fold"/>
</dbReference>
<evidence type="ECO:0000256" key="2">
    <source>
        <dbReference type="ARBA" id="ARBA00022485"/>
    </source>
</evidence>
<sequence length="476" mass="54909">MKREKEEYMDQSFRDSIGTIDESGSRKWISPKKPSGKYYNARTWVSVVLLLFLFSGPFIRIGGHPLLLINILERKFVLLGQVFWPQDFYIFVLIMLSFVLFVVLFTVVFGRIFCGWVCPQTIFMEMVFRKIEYWIDGDFKQQKRLRDSEWNSEKIKKRILKHGIFFLISFIISNTFLMYIIGSDEWLNVVTDSPMNHIGGLISILIFTGVFYFVFSWFREQVCIVACPYGRLQGVMLDRNSIVVAYDYVRGEIRGKFKKNEDRSETNKGDCIDCNQCVNVCPTGIDIRNGTQLECVNCTACIDACDHMMESVGLPKGLIRYDSEEGIVNKEKKIWSTRTVAYTVVLTVILTIVGFLLLSRSEVDATVLKATGQQYQKRPENKISNLYNYKIINKTYDSIPAIIRLKGMNGEIEIIGQESLIIPSESMTEGSFFLILDMDQLSERKTDIEFEIINQEGEVLDDMSTSFLAPVKRKKK</sequence>
<gene>
    <name evidence="9" type="primary">ccoG</name>
    <name evidence="9" type="ORF">GQN54_13375</name>
</gene>
<dbReference type="PANTHER" id="PTHR30176">
    <property type="entry name" value="FERREDOXIN-TYPE PROTEIN NAPH"/>
    <property type="match status" value="1"/>
</dbReference>
<evidence type="ECO:0000256" key="6">
    <source>
        <dbReference type="ARBA" id="ARBA00023014"/>
    </source>
</evidence>
<keyword evidence="7" id="KW-0812">Transmembrane</keyword>
<protein>
    <submittedName>
        <fullName evidence="9">Cytochrome c oxidase accessory protein CcoG</fullName>
    </submittedName>
</protein>
<evidence type="ECO:0000256" key="4">
    <source>
        <dbReference type="ARBA" id="ARBA00022982"/>
    </source>
</evidence>
<dbReference type="InterPro" id="IPR032879">
    <property type="entry name" value="FixG_C"/>
</dbReference>
<feature type="transmembrane region" description="Helical" evidence="7">
    <location>
        <begin position="88"/>
        <end position="114"/>
    </location>
</feature>
<dbReference type="PROSITE" id="PS00198">
    <property type="entry name" value="4FE4S_FER_1"/>
    <property type="match status" value="1"/>
</dbReference>
<dbReference type="Gene3D" id="3.30.70.20">
    <property type="match status" value="1"/>
</dbReference>
<dbReference type="Pfam" id="PF12801">
    <property type="entry name" value="Fer4_5"/>
    <property type="match status" value="1"/>
</dbReference>
<evidence type="ECO:0000313" key="10">
    <source>
        <dbReference type="Proteomes" id="UP000470771"/>
    </source>
</evidence>
<dbReference type="PANTHER" id="PTHR30176:SF3">
    <property type="entry name" value="FERREDOXIN-TYPE PROTEIN NAPH"/>
    <property type="match status" value="1"/>
</dbReference>
<evidence type="ECO:0000259" key="8">
    <source>
        <dbReference type="PROSITE" id="PS51379"/>
    </source>
</evidence>
<dbReference type="InterPro" id="IPR014116">
    <property type="entry name" value="Cyt_c_oxidase_cbb3_FixG"/>
</dbReference>
<keyword evidence="7" id="KW-0472">Membrane</keyword>
<keyword evidence="3" id="KW-0479">Metal-binding</keyword>
<keyword evidence="4" id="KW-0249">Electron transport</keyword>
<dbReference type="GO" id="GO:0005886">
    <property type="term" value="C:plasma membrane"/>
    <property type="evidence" value="ECO:0007669"/>
    <property type="project" value="TreeGrafter"/>
</dbReference>
<keyword evidence="7" id="KW-1133">Transmembrane helix</keyword>
<dbReference type="InterPro" id="IPR017900">
    <property type="entry name" value="4Fe4S_Fe_S_CS"/>
</dbReference>